<feature type="compositionally biased region" description="Polar residues" evidence="1">
    <location>
        <begin position="184"/>
        <end position="193"/>
    </location>
</feature>
<keyword evidence="4" id="KW-1185">Reference proteome</keyword>
<accession>A0A0C9ZHR7</accession>
<dbReference type="AlphaFoldDB" id="A0A0C9ZHR7"/>
<dbReference type="Proteomes" id="UP000054018">
    <property type="component" value="Unassembled WGS sequence"/>
</dbReference>
<dbReference type="EMBL" id="KN833744">
    <property type="protein sequence ID" value="KIK22022.1"/>
    <property type="molecule type" value="Genomic_DNA"/>
</dbReference>
<dbReference type="STRING" id="765257.A0A0C9ZHR7"/>
<evidence type="ECO:0000313" key="4">
    <source>
        <dbReference type="Proteomes" id="UP000054018"/>
    </source>
</evidence>
<dbReference type="InterPro" id="IPR046522">
    <property type="entry name" value="DUF6699"/>
</dbReference>
<dbReference type="HOGENOM" id="CLU_774278_0_0_1"/>
<evidence type="ECO:0000259" key="2">
    <source>
        <dbReference type="Pfam" id="PF20415"/>
    </source>
</evidence>
<evidence type="ECO:0000313" key="3">
    <source>
        <dbReference type="EMBL" id="KIK22022.1"/>
    </source>
</evidence>
<feature type="compositionally biased region" description="Pro residues" evidence="1">
    <location>
        <begin position="20"/>
        <end position="41"/>
    </location>
</feature>
<sequence>MSNDMPPLVDADSRQRPSNHIPPPPGATILPPGAPPPPHHAAPPQNYPWGYPAGPSMPTYAHPNFASPQSHQFSPQYPYPSWYPYYGSPPYQQQQQQQSAPSPYVPHQQAPPETHRQGRPAAFHRGNNHPAPEQREASHLRNRATSLVRRPRSPHAQQAGELSPLFDNPETRPTIRDLGAYPTNLHTPSSTLSFPAAAAGGSSQPRPTMYNERPSNWRRDFRFKSGLAGVFHIKSSQSYPPNGQSSTPSLDCTHLMNIRFVIAADWTSSSKLMLHRYLQHDKVYPPTIYDLRRDPQTLVFRSLDRRPDQRDMAQTVTDPRTPWMRIYNSRLPWYIDIVAQDGGYITLADLFQQLFAALQKPVHQSDYYNDDLDEHDRQALNQAYIGRCRDEVERMGGVRRVDFLRGKVFFEGLSKGKNGMWRLRTGMEKL</sequence>
<feature type="region of interest" description="Disordered" evidence="1">
    <location>
        <begin position="1"/>
        <end position="73"/>
    </location>
</feature>
<name>A0A0C9ZHR7_9AGAM</name>
<dbReference type="Pfam" id="PF20415">
    <property type="entry name" value="DUF6699"/>
    <property type="match status" value="1"/>
</dbReference>
<dbReference type="OrthoDB" id="3265169at2759"/>
<gene>
    <name evidence="3" type="ORF">PISMIDRAFT_529718</name>
</gene>
<reference evidence="4" key="2">
    <citation type="submission" date="2015-01" db="EMBL/GenBank/DDBJ databases">
        <title>Evolutionary Origins and Diversification of the Mycorrhizal Mutualists.</title>
        <authorList>
            <consortium name="DOE Joint Genome Institute"/>
            <consortium name="Mycorrhizal Genomics Consortium"/>
            <person name="Kohler A."/>
            <person name="Kuo A."/>
            <person name="Nagy L.G."/>
            <person name="Floudas D."/>
            <person name="Copeland A."/>
            <person name="Barry K.W."/>
            <person name="Cichocki N."/>
            <person name="Veneault-Fourrey C."/>
            <person name="LaButti K."/>
            <person name="Lindquist E.A."/>
            <person name="Lipzen A."/>
            <person name="Lundell T."/>
            <person name="Morin E."/>
            <person name="Murat C."/>
            <person name="Riley R."/>
            <person name="Ohm R."/>
            <person name="Sun H."/>
            <person name="Tunlid A."/>
            <person name="Henrissat B."/>
            <person name="Grigoriev I.V."/>
            <person name="Hibbett D.S."/>
            <person name="Martin F."/>
        </authorList>
    </citation>
    <scope>NUCLEOTIDE SEQUENCE [LARGE SCALE GENOMIC DNA]</scope>
    <source>
        <strain evidence="4">441</strain>
    </source>
</reference>
<protein>
    <recommendedName>
        <fullName evidence="2">DUF6699 domain-containing protein</fullName>
    </recommendedName>
</protein>
<feature type="domain" description="DUF6699" evidence="2">
    <location>
        <begin position="289"/>
        <end position="419"/>
    </location>
</feature>
<proteinExistence type="predicted"/>
<evidence type="ECO:0000256" key="1">
    <source>
        <dbReference type="SAM" id="MobiDB-lite"/>
    </source>
</evidence>
<feature type="region of interest" description="Disordered" evidence="1">
    <location>
        <begin position="88"/>
        <end position="215"/>
    </location>
</feature>
<organism evidence="3 4">
    <name type="scientific">Pisolithus microcarpus 441</name>
    <dbReference type="NCBI Taxonomy" id="765257"/>
    <lineage>
        <taxon>Eukaryota</taxon>
        <taxon>Fungi</taxon>
        <taxon>Dikarya</taxon>
        <taxon>Basidiomycota</taxon>
        <taxon>Agaricomycotina</taxon>
        <taxon>Agaricomycetes</taxon>
        <taxon>Agaricomycetidae</taxon>
        <taxon>Boletales</taxon>
        <taxon>Sclerodermatineae</taxon>
        <taxon>Pisolithaceae</taxon>
        <taxon>Pisolithus</taxon>
    </lineage>
</organism>
<feature type="compositionally biased region" description="Low complexity" evidence="1">
    <location>
        <begin position="88"/>
        <end position="106"/>
    </location>
</feature>
<reference evidence="3 4" key="1">
    <citation type="submission" date="2014-04" db="EMBL/GenBank/DDBJ databases">
        <authorList>
            <consortium name="DOE Joint Genome Institute"/>
            <person name="Kuo A."/>
            <person name="Kohler A."/>
            <person name="Costa M.D."/>
            <person name="Nagy L.G."/>
            <person name="Floudas D."/>
            <person name="Copeland A."/>
            <person name="Barry K.W."/>
            <person name="Cichocki N."/>
            <person name="Veneault-Fourrey C."/>
            <person name="LaButti K."/>
            <person name="Lindquist E.A."/>
            <person name="Lipzen A."/>
            <person name="Lundell T."/>
            <person name="Morin E."/>
            <person name="Murat C."/>
            <person name="Sun H."/>
            <person name="Tunlid A."/>
            <person name="Henrissat B."/>
            <person name="Grigoriev I.V."/>
            <person name="Hibbett D.S."/>
            <person name="Martin F."/>
            <person name="Nordberg H.P."/>
            <person name="Cantor M.N."/>
            <person name="Hua S.X."/>
        </authorList>
    </citation>
    <scope>NUCLEOTIDE SEQUENCE [LARGE SCALE GENOMIC DNA]</scope>
    <source>
        <strain evidence="3 4">441</strain>
    </source>
</reference>